<dbReference type="Gene3D" id="1.20.1740.10">
    <property type="entry name" value="Amino acid/polyamine transporter I"/>
    <property type="match status" value="1"/>
</dbReference>
<dbReference type="PANTHER" id="PTHR42770:SF4">
    <property type="entry name" value="ARGININE_ORNITHINE ANTIPORTER-RELATED"/>
    <property type="match status" value="1"/>
</dbReference>
<gene>
    <name evidence="10" type="primary">aaxC</name>
    <name evidence="10" type="ORF">NCTC12112_00679</name>
</gene>
<keyword evidence="4" id="KW-1003">Cell membrane</keyword>
<feature type="transmembrane region" description="Helical" evidence="9">
    <location>
        <begin position="435"/>
        <end position="450"/>
    </location>
</feature>
<dbReference type="KEGG" id="ful:C4N20_10615"/>
<evidence type="ECO:0000256" key="7">
    <source>
        <dbReference type="ARBA" id="ARBA00022989"/>
    </source>
</evidence>
<dbReference type="Proteomes" id="UP000249008">
    <property type="component" value="Chromosome 1"/>
</dbReference>
<feature type="transmembrane region" description="Helical" evidence="9">
    <location>
        <begin position="348"/>
        <end position="367"/>
    </location>
</feature>
<feature type="transmembrane region" description="Helical" evidence="9">
    <location>
        <begin position="169"/>
        <end position="190"/>
    </location>
</feature>
<dbReference type="RefSeq" id="WP_005976157.1">
    <property type="nucleotide sequence ID" value="NZ_CABKNW010000001.1"/>
</dbReference>
<dbReference type="EMBL" id="LS483487">
    <property type="protein sequence ID" value="SQJ00375.1"/>
    <property type="molecule type" value="Genomic_DNA"/>
</dbReference>
<comment type="similarity">
    <text evidence="2">Belongs to the amino acid-polyamine-organocation (APC) superfamily. Basic amino acid/polyamine antiporter (APA) (TC 2.A.3.2) family.</text>
</comment>
<feature type="transmembrane region" description="Helical" evidence="9">
    <location>
        <begin position="218"/>
        <end position="237"/>
    </location>
</feature>
<evidence type="ECO:0000256" key="5">
    <source>
        <dbReference type="ARBA" id="ARBA00022692"/>
    </source>
</evidence>
<keyword evidence="8 9" id="KW-0472">Membrane</keyword>
<dbReference type="Pfam" id="PF13520">
    <property type="entry name" value="AA_permease_2"/>
    <property type="match status" value="1"/>
</dbReference>
<keyword evidence="3" id="KW-0813">Transport</keyword>
<dbReference type="GeneID" id="78455266"/>
<comment type="subcellular location">
    <subcellularLocation>
        <location evidence="1">Cell membrane</location>
        <topology evidence="1">Multi-pass membrane protein</topology>
    </subcellularLocation>
</comment>
<evidence type="ECO:0000256" key="3">
    <source>
        <dbReference type="ARBA" id="ARBA00022448"/>
    </source>
</evidence>
<evidence type="ECO:0000256" key="9">
    <source>
        <dbReference type="SAM" id="Phobius"/>
    </source>
</evidence>
<evidence type="ECO:0000256" key="4">
    <source>
        <dbReference type="ARBA" id="ARBA00022475"/>
    </source>
</evidence>
<feature type="transmembrane region" description="Helical" evidence="9">
    <location>
        <begin position="136"/>
        <end position="157"/>
    </location>
</feature>
<dbReference type="NCBIfam" id="TIGR00905">
    <property type="entry name" value="2A0302"/>
    <property type="match status" value="1"/>
</dbReference>
<evidence type="ECO:0000313" key="10">
    <source>
        <dbReference type="EMBL" id="SQJ00375.1"/>
    </source>
</evidence>
<accession>A0AAX1TRQ4</accession>
<evidence type="ECO:0000313" key="11">
    <source>
        <dbReference type="Proteomes" id="UP000249008"/>
    </source>
</evidence>
<keyword evidence="7 9" id="KW-1133">Transmembrane helix</keyword>
<feature type="transmembrane region" description="Helical" evidence="9">
    <location>
        <begin position="42"/>
        <end position="65"/>
    </location>
</feature>
<feature type="transmembrane region" description="Helical" evidence="9">
    <location>
        <begin position="413"/>
        <end position="429"/>
    </location>
</feature>
<sequence length="494" mass="53145">MSTENSSTQNTASTKKLGVLALAGLVISAMIGGGIFNLPQNMAQSASAGAVGIAWIITGIGMYFLTNTFRVLSTVVPDAKSGIYSYARLGFGKFVGFLMAWGYWLSAVFANVGYAILLMDSLNYFFPPHFKGGNNLPSVIGGSILIWAMYFMIMAGVRQAASINMIGTIAKLVPIALFILVSIFVFKFSMFHTNFWGDETIKSLHDVDLGNLGGQIKSTMLVTLWSFIGIEGAVVISDRAESQAAVSKATLIGFLLCLLSYMAISMLPFGNLSQGELSVLAPPSTAPILADVVGKWGSWFMNIGVIIALLSSWLVWTVLLAELPYACAKDGTFPKVFAKVNKNGTPSFSLLVSSIAMQVTMIFVYFASNAWNVMLSITGVMILPAYIASTLYLWKIAATGQFPKNTTIKEKTALITGVLGSIYGAWLIYAAGLKYLVMASILFAIGILVFDKARKENKAANESTFTHAEKILAIGLTIIAIIALFLLITKRVSL</sequence>
<organism evidence="10 11">
    <name type="scientific">Fusobacterium ulcerans</name>
    <dbReference type="NCBI Taxonomy" id="861"/>
    <lineage>
        <taxon>Bacteria</taxon>
        <taxon>Fusobacteriati</taxon>
        <taxon>Fusobacteriota</taxon>
        <taxon>Fusobacteriia</taxon>
        <taxon>Fusobacteriales</taxon>
        <taxon>Fusobacteriaceae</taxon>
        <taxon>Fusobacterium</taxon>
    </lineage>
</organism>
<keyword evidence="6" id="KW-0029">Amino-acid transport</keyword>
<dbReference type="PIRSF" id="PIRSF006060">
    <property type="entry name" value="AA_transporter"/>
    <property type="match status" value="1"/>
</dbReference>
<dbReference type="InterPro" id="IPR004754">
    <property type="entry name" value="Amino_acid_antiprt"/>
</dbReference>
<evidence type="ECO:0000256" key="6">
    <source>
        <dbReference type="ARBA" id="ARBA00022970"/>
    </source>
</evidence>
<dbReference type="PANTHER" id="PTHR42770">
    <property type="entry name" value="AMINO ACID TRANSPORTER-RELATED"/>
    <property type="match status" value="1"/>
</dbReference>
<dbReference type="InterPro" id="IPR002293">
    <property type="entry name" value="AA/rel_permease1"/>
</dbReference>
<feature type="transmembrane region" description="Helical" evidence="9">
    <location>
        <begin position="471"/>
        <end position="488"/>
    </location>
</feature>
<evidence type="ECO:0000256" key="8">
    <source>
        <dbReference type="ARBA" id="ARBA00023136"/>
    </source>
</evidence>
<feature type="transmembrane region" description="Helical" evidence="9">
    <location>
        <begin position="373"/>
        <end position="393"/>
    </location>
</feature>
<dbReference type="InterPro" id="IPR050367">
    <property type="entry name" value="APC_superfamily"/>
</dbReference>
<reference evidence="10 11" key="1">
    <citation type="submission" date="2018-06" db="EMBL/GenBank/DDBJ databases">
        <authorList>
            <consortium name="Pathogen Informatics"/>
            <person name="Doyle S."/>
        </authorList>
    </citation>
    <scope>NUCLEOTIDE SEQUENCE [LARGE SCALE GENOMIC DNA]</scope>
    <source>
        <strain evidence="10 11">NCTC12112</strain>
    </source>
</reference>
<evidence type="ECO:0000256" key="2">
    <source>
        <dbReference type="ARBA" id="ARBA00008220"/>
    </source>
</evidence>
<feature type="transmembrane region" description="Helical" evidence="9">
    <location>
        <begin position="299"/>
        <end position="327"/>
    </location>
</feature>
<feature type="transmembrane region" description="Helical" evidence="9">
    <location>
        <begin position="249"/>
        <end position="269"/>
    </location>
</feature>
<name>A0AAX1TRQ4_9FUSO</name>
<feature type="transmembrane region" description="Helical" evidence="9">
    <location>
        <begin position="17"/>
        <end position="36"/>
    </location>
</feature>
<keyword evidence="5 9" id="KW-0812">Transmembrane</keyword>
<dbReference type="AlphaFoldDB" id="A0AAX1TRQ4"/>
<evidence type="ECO:0000256" key="1">
    <source>
        <dbReference type="ARBA" id="ARBA00004651"/>
    </source>
</evidence>
<dbReference type="GO" id="GO:0022857">
    <property type="term" value="F:transmembrane transporter activity"/>
    <property type="evidence" value="ECO:0007669"/>
    <property type="project" value="InterPro"/>
</dbReference>
<dbReference type="GO" id="GO:0005886">
    <property type="term" value="C:plasma membrane"/>
    <property type="evidence" value="ECO:0007669"/>
    <property type="project" value="UniProtKB-SubCell"/>
</dbReference>
<feature type="transmembrane region" description="Helical" evidence="9">
    <location>
        <begin position="94"/>
        <end position="116"/>
    </location>
</feature>
<protein>
    <submittedName>
        <fullName evidence="10">Arginine/agmatine antiporter</fullName>
    </submittedName>
</protein>
<proteinExistence type="inferred from homology"/>
<dbReference type="GO" id="GO:0006865">
    <property type="term" value="P:amino acid transport"/>
    <property type="evidence" value="ECO:0007669"/>
    <property type="project" value="UniProtKB-KW"/>
</dbReference>